<keyword evidence="2" id="KW-1185">Reference proteome</keyword>
<dbReference type="EMBL" id="MT980838">
    <property type="protein sequence ID" value="QOI66180.1"/>
    <property type="molecule type" value="Genomic_DNA"/>
</dbReference>
<dbReference type="Proteomes" id="UP000827222">
    <property type="component" value="Segment"/>
</dbReference>
<sequence length="89" mass="10080">MDRKKIHELLDLILEIHERGKGVDGFPYVGIDFSNYGHRITLYACENGFSSGDFDLRECIETDAELDNAIILVGVLLEMAVDKTEEQYA</sequence>
<evidence type="ECO:0000313" key="1">
    <source>
        <dbReference type="EMBL" id="QOI66180.1"/>
    </source>
</evidence>
<protein>
    <submittedName>
        <fullName evidence="1">Uncharacterized protein</fullName>
    </submittedName>
</protein>
<organism evidence="1 2">
    <name type="scientific">Ruminococcus phage phiRg519T2</name>
    <dbReference type="NCBI Taxonomy" id="2772519"/>
    <lineage>
        <taxon>Viruses</taxon>
        <taxon>Duplodnaviria</taxon>
        <taxon>Heunggongvirae</taxon>
        <taxon>Uroviricota</taxon>
        <taxon>Caudoviricetes</taxon>
        <taxon>Munstervirinae</taxon>
        <taxon>Adovirus</taxon>
        <taxon>Adovirus 519T2</taxon>
    </lineage>
</organism>
<proteinExistence type="predicted"/>
<accession>A0AAE7MUB6</accession>
<evidence type="ECO:0000313" key="2">
    <source>
        <dbReference type="Proteomes" id="UP000827222"/>
    </source>
</evidence>
<gene>
    <name evidence="1" type="primary">gp36</name>
</gene>
<name>A0AAE7MUB6_9CAUD</name>
<reference evidence="1" key="1">
    <citation type="submission" date="2020-09" db="EMBL/GenBank/DDBJ databases">
        <title>Temperate bacteriophages infecting mucin-degrading bacterium Ruminococcus gnavus from the human gut.</title>
        <authorList>
            <person name="Khokhlova E.V."/>
            <person name="Shkoporov A.N."/>
            <person name="Draper L.A."/>
            <person name="Kingston A.R."/>
            <person name="Forde A."/>
            <person name="Ross R.P."/>
            <person name="Hill C."/>
        </authorList>
    </citation>
    <scope>NUCLEOTIDE SEQUENCE</scope>
</reference>